<dbReference type="InterPro" id="IPR019888">
    <property type="entry name" value="Tscrpt_reg_AsnC-like"/>
</dbReference>
<evidence type="ECO:0000256" key="2">
    <source>
        <dbReference type="ARBA" id="ARBA00023125"/>
    </source>
</evidence>
<dbReference type="PROSITE" id="PS00519">
    <property type="entry name" value="HTH_ASNC_1"/>
    <property type="match status" value="1"/>
</dbReference>
<evidence type="ECO:0000259" key="4">
    <source>
        <dbReference type="PROSITE" id="PS50956"/>
    </source>
</evidence>
<dbReference type="Pfam" id="PF13412">
    <property type="entry name" value="HTH_24"/>
    <property type="match status" value="1"/>
</dbReference>
<organism evidence="5 6">
    <name type="scientific">Pseudomonas knackmussii</name>
    <dbReference type="NCBI Taxonomy" id="65741"/>
    <lineage>
        <taxon>Bacteria</taxon>
        <taxon>Pseudomonadati</taxon>
        <taxon>Pseudomonadota</taxon>
        <taxon>Gammaproteobacteria</taxon>
        <taxon>Pseudomonadales</taxon>
        <taxon>Pseudomonadaceae</taxon>
        <taxon>Pseudomonas</taxon>
    </lineage>
</organism>
<sequence>MHKLDRYDLKILRILSEDGRITKSALAEAINLSVTPAWERVRKLEAAGLVRGYRALIDWGALFRTQQVLVEISLARHTAQDMRRFEQRLADAPEVAFCYATGGGVDYIAMIRARDIDHYQRFIDTLLMEDLGIERYYTYIVTKRVKHDEGSAPAAFDDALPESRIEVF</sequence>
<keyword evidence="6" id="KW-1185">Reference proteome</keyword>
<dbReference type="SUPFAM" id="SSF54909">
    <property type="entry name" value="Dimeric alpha+beta barrel"/>
    <property type="match status" value="1"/>
</dbReference>
<dbReference type="InterPro" id="IPR000485">
    <property type="entry name" value="AsnC-type_HTH_dom"/>
</dbReference>
<keyword evidence="1" id="KW-0805">Transcription regulation</keyword>
<dbReference type="InterPro" id="IPR036390">
    <property type="entry name" value="WH_DNA-bd_sf"/>
</dbReference>
<dbReference type="PRINTS" id="PR00033">
    <property type="entry name" value="HTHASNC"/>
</dbReference>
<dbReference type="Proteomes" id="UP000831189">
    <property type="component" value="Chromosome"/>
</dbReference>
<evidence type="ECO:0000313" key="6">
    <source>
        <dbReference type="Proteomes" id="UP000831189"/>
    </source>
</evidence>
<dbReference type="InterPro" id="IPR019887">
    <property type="entry name" value="Tscrpt_reg_AsnC/Lrp_C"/>
</dbReference>
<dbReference type="PROSITE" id="PS50956">
    <property type="entry name" value="HTH_ASNC_2"/>
    <property type="match status" value="1"/>
</dbReference>
<dbReference type="SMART" id="SM00344">
    <property type="entry name" value="HTH_ASNC"/>
    <property type="match status" value="1"/>
</dbReference>
<dbReference type="Pfam" id="PF01037">
    <property type="entry name" value="AsnC_trans_reg"/>
    <property type="match status" value="1"/>
</dbReference>
<dbReference type="InterPro" id="IPR019885">
    <property type="entry name" value="Tscrpt_reg_HTH_AsnC-type_CS"/>
</dbReference>
<dbReference type="SUPFAM" id="SSF46785">
    <property type="entry name" value="Winged helix' DNA-binding domain"/>
    <property type="match status" value="1"/>
</dbReference>
<keyword evidence="2" id="KW-0238">DNA-binding</keyword>
<dbReference type="InterPro" id="IPR011008">
    <property type="entry name" value="Dimeric_a/b-barrel"/>
</dbReference>
<proteinExistence type="predicted"/>
<dbReference type="PANTHER" id="PTHR30154:SF34">
    <property type="entry name" value="TRANSCRIPTIONAL REGULATOR AZLB"/>
    <property type="match status" value="1"/>
</dbReference>
<dbReference type="Gene3D" id="1.10.10.10">
    <property type="entry name" value="Winged helix-like DNA-binding domain superfamily/Winged helix DNA-binding domain"/>
    <property type="match status" value="1"/>
</dbReference>
<dbReference type="CDD" id="cd00090">
    <property type="entry name" value="HTH_ARSR"/>
    <property type="match status" value="1"/>
</dbReference>
<gene>
    <name evidence="5" type="ORF">M0M42_00140</name>
</gene>
<name>A0ABY4KPS2_9PSED</name>
<dbReference type="EMBL" id="CP096208">
    <property type="protein sequence ID" value="UPQ82863.1"/>
    <property type="molecule type" value="Genomic_DNA"/>
</dbReference>
<dbReference type="PANTHER" id="PTHR30154">
    <property type="entry name" value="LEUCINE-RESPONSIVE REGULATORY PROTEIN"/>
    <property type="match status" value="1"/>
</dbReference>
<protein>
    <submittedName>
        <fullName evidence="5">Lrp/AsnC family transcriptional regulator</fullName>
    </submittedName>
</protein>
<dbReference type="InterPro" id="IPR011991">
    <property type="entry name" value="ArsR-like_HTH"/>
</dbReference>
<feature type="domain" description="HTH asnC-type" evidence="4">
    <location>
        <begin position="4"/>
        <end position="70"/>
    </location>
</feature>
<evidence type="ECO:0000313" key="5">
    <source>
        <dbReference type="EMBL" id="UPQ82863.1"/>
    </source>
</evidence>
<keyword evidence="3" id="KW-0804">Transcription</keyword>
<dbReference type="Gene3D" id="3.30.70.920">
    <property type="match status" value="1"/>
</dbReference>
<reference evidence="5 6" key="1">
    <citation type="submission" date="2022-04" db="EMBL/GenBank/DDBJ databases">
        <title>Pseudomonas knackmussii B09-2.</title>
        <authorList>
            <person name="Deng Y."/>
        </authorList>
    </citation>
    <scope>NUCLEOTIDE SEQUENCE [LARGE SCALE GENOMIC DNA]</scope>
    <source>
        <strain evidence="5 6">B09-2</strain>
    </source>
</reference>
<accession>A0ABY4KPS2</accession>
<evidence type="ECO:0000256" key="1">
    <source>
        <dbReference type="ARBA" id="ARBA00023015"/>
    </source>
</evidence>
<dbReference type="InterPro" id="IPR036388">
    <property type="entry name" value="WH-like_DNA-bd_sf"/>
</dbReference>
<evidence type="ECO:0000256" key="3">
    <source>
        <dbReference type="ARBA" id="ARBA00023163"/>
    </source>
</evidence>